<gene>
    <name evidence="1" type="ORF">RR48_00126</name>
</gene>
<dbReference type="EMBL" id="LADJ01041243">
    <property type="protein sequence ID" value="KPJ21376.1"/>
    <property type="molecule type" value="Genomic_DNA"/>
</dbReference>
<proteinExistence type="predicted"/>
<organism evidence="1 2">
    <name type="scientific">Papilio machaon</name>
    <name type="common">Old World swallowtail butterfly</name>
    <dbReference type="NCBI Taxonomy" id="76193"/>
    <lineage>
        <taxon>Eukaryota</taxon>
        <taxon>Metazoa</taxon>
        <taxon>Ecdysozoa</taxon>
        <taxon>Arthropoda</taxon>
        <taxon>Hexapoda</taxon>
        <taxon>Insecta</taxon>
        <taxon>Pterygota</taxon>
        <taxon>Neoptera</taxon>
        <taxon>Endopterygota</taxon>
        <taxon>Lepidoptera</taxon>
        <taxon>Glossata</taxon>
        <taxon>Ditrysia</taxon>
        <taxon>Papilionoidea</taxon>
        <taxon>Papilionidae</taxon>
        <taxon>Papilioninae</taxon>
        <taxon>Papilio</taxon>
    </lineage>
</organism>
<accession>A0A0N1IJT4</accession>
<dbReference type="Proteomes" id="UP000053240">
    <property type="component" value="Unassembled WGS sequence"/>
</dbReference>
<dbReference type="AlphaFoldDB" id="A0A0N1IJT4"/>
<dbReference type="InParanoid" id="A0A0N1IJT4"/>
<name>A0A0N1IJT4_PAPMA</name>
<evidence type="ECO:0000313" key="1">
    <source>
        <dbReference type="EMBL" id="KPJ21376.1"/>
    </source>
</evidence>
<reference evidence="1 2" key="1">
    <citation type="journal article" date="2015" name="Nat. Commun.">
        <title>Outbred genome sequencing and CRISPR/Cas9 gene editing in butterflies.</title>
        <authorList>
            <person name="Li X."/>
            <person name="Fan D."/>
            <person name="Zhang W."/>
            <person name="Liu G."/>
            <person name="Zhang L."/>
            <person name="Zhao L."/>
            <person name="Fang X."/>
            <person name="Chen L."/>
            <person name="Dong Y."/>
            <person name="Chen Y."/>
            <person name="Ding Y."/>
            <person name="Zhao R."/>
            <person name="Feng M."/>
            <person name="Zhu Y."/>
            <person name="Feng Y."/>
            <person name="Jiang X."/>
            <person name="Zhu D."/>
            <person name="Xiang H."/>
            <person name="Feng X."/>
            <person name="Li S."/>
            <person name="Wang J."/>
            <person name="Zhang G."/>
            <person name="Kronforst M.R."/>
            <person name="Wang W."/>
        </authorList>
    </citation>
    <scope>NUCLEOTIDE SEQUENCE [LARGE SCALE GENOMIC DNA]</scope>
    <source>
        <strain evidence="1">Ya'a_city_454_Pm</strain>
        <tissue evidence="1">Whole body</tissue>
    </source>
</reference>
<sequence length="94" mass="10704">MYLPLSHNSSGTHENDFGLFLLKEEVRWKEGPMSACVGRGGVLARNCVVVGFDTNEEVITVNSRVVSAYGRWSQCHRTRHSDFSNLYKIIIWDD</sequence>
<evidence type="ECO:0000313" key="2">
    <source>
        <dbReference type="Proteomes" id="UP000053240"/>
    </source>
</evidence>
<keyword evidence="2" id="KW-1185">Reference proteome</keyword>
<comment type="caution">
    <text evidence="1">The sequence shown here is derived from an EMBL/GenBank/DDBJ whole genome shotgun (WGS) entry which is preliminary data.</text>
</comment>
<protein>
    <submittedName>
        <fullName evidence="1">Uncharacterized protein</fullName>
    </submittedName>
</protein>